<evidence type="ECO:0000256" key="2">
    <source>
        <dbReference type="PIRSR" id="PIRSR000137-2"/>
    </source>
</evidence>
<dbReference type="GO" id="GO:0050660">
    <property type="term" value="F:flavin adenine dinucleotide binding"/>
    <property type="evidence" value="ECO:0007669"/>
    <property type="project" value="InterPro"/>
</dbReference>
<evidence type="ECO:0000259" key="3">
    <source>
        <dbReference type="PROSITE" id="PS00624"/>
    </source>
</evidence>
<gene>
    <name evidence="4" type="ORF">SLS62_004690</name>
</gene>
<feature type="binding site" evidence="2">
    <location>
        <position position="187"/>
    </location>
    <ligand>
        <name>FAD</name>
        <dbReference type="ChEBI" id="CHEBI:57692"/>
    </ligand>
</feature>
<proteinExistence type="inferred from homology"/>
<dbReference type="AlphaFoldDB" id="A0AAN9UQG0"/>
<keyword evidence="5" id="KW-1185">Reference proteome</keyword>
<dbReference type="InterPro" id="IPR036188">
    <property type="entry name" value="FAD/NAD-bd_sf"/>
</dbReference>
<accession>A0AAN9UQG0</accession>
<feature type="binding site" evidence="2">
    <location>
        <position position="48"/>
    </location>
    <ligand>
        <name>FAD</name>
        <dbReference type="ChEBI" id="CHEBI:57692"/>
    </ligand>
</feature>
<comment type="cofactor">
    <cofactor evidence="2">
        <name>FAD</name>
        <dbReference type="ChEBI" id="CHEBI:57692"/>
    </cofactor>
</comment>
<dbReference type="InterPro" id="IPR000172">
    <property type="entry name" value="GMC_OxRdtase_N"/>
</dbReference>
<feature type="domain" description="Glucose-methanol-choline oxidoreductase N-terminal" evidence="3">
    <location>
        <begin position="231"/>
        <end position="245"/>
    </location>
</feature>
<evidence type="ECO:0000256" key="1">
    <source>
        <dbReference type="ARBA" id="ARBA00010790"/>
    </source>
</evidence>
<dbReference type="Pfam" id="PF05199">
    <property type="entry name" value="GMC_oxred_C"/>
    <property type="match status" value="1"/>
</dbReference>
<reference evidence="4 5" key="1">
    <citation type="submission" date="2024-02" db="EMBL/GenBank/DDBJ databases">
        <title>De novo assembly and annotation of 12 fungi associated with fruit tree decline syndrome in Ontario, Canada.</title>
        <authorList>
            <person name="Sulman M."/>
            <person name="Ellouze W."/>
            <person name="Ilyukhin E."/>
        </authorList>
    </citation>
    <scope>NUCLEOTIDE SEQUENCE [LARGE SCALE GENOMIC DNA]</scope>
    <source>
        <strain evidence="4 5">M11/M66-122</strain>
    </source>
</reference>
<dbReference type="PANTHER" id="PTHR11552:SF78">
    <property type="entry name" value="GLUCOSE-METHANOL-CHOLINE OXIDOREDUCTASE N-TERMINAL DOMAIN-CONTAINING PROTEIN"/>
    <property type="match status" value="1"/>
</dbReference>
<dbReference type="GO" id="GO:0016614">
    <property type="term" value="F:oxidoreductase activity, acting on CH-OH group of donors"/>
    <property type="evidence" value="ECO:0007669"/>
    <property type="project" value="InterPro"/>
</dbReference>
<dbReference type="SUPFAM" id="SSF54373">
    <property type="entry name" value="FAD-linked reductases, C-terminal domain"/>
    <property type="match status" value="1"/>
</dbReference>
<comment type="caution">
    <text evidence="4">The sequence shown here is derived from an EMBL/GenBank/DDBJ whole genome shotgun (WGS) entry which is preliminary data.</text>
</comment>
<protein>
    <recommendedName>
        <fullName evidence="3">Glucose-methanol-choline oxidoreductase N-terminal domain-containing protein</fullName>
    </recommendedName>
</protein>
<dbReference type="InterPro" id="IPR012132">
    <property type="entry name" value="GMC_OxRdtase"/>
</dbReference>
<dbReference type="PIRSF" id="PIRSF000137">
    <property type="entry name" value="Alcohol_oxidase"/>
    <property type="match status" value="1"/>
</dbReference>
<dbReference type="Pfam" id="PF00732">
    <property type="entry name" value="GMC_oxred_N"/>
    <property type="match status" value="1"/>
</dbReference>
<evidence type="ECO:0000313" key="4">
    <source>
        <dbReference type="EMBL" id="KAK7753399.1"/>
    </source>
</evidence>
<dbReference type="Gene3D" id="3.30.560.10">
    <property type="entry name" value="Glucose Oxidase, domain 3"/>
    <property type="match status" value="1"/>
</dbReference>
<feature type="binding site" evidence="2">
    <location>
        <begin position="488"/>
        <end position="489"/>
    </location>
    <ligand>
        <name>FAD</name>
        <dbReference type="ChEBI" id="CHEBI:57692"/>
    </ligand>
</feature>
<dbReference type="PANTHER" id="PTHR11552">
    <property type="entry name" value="GLUCOSE-METHANOL-CHOLINE GMC OXIDOREDUCTASE"/>
    <property type="match status" value="1"/>
</dbReference>
<keyword evidence="2" id="KW-0285">Flavoprotein</keyword>
<evidence type="ECO:0000313" key="5">
    <source>
        <dbReference type="Proteomes" id="UP001320420"/>
    </source>
</evidence>
<dbReference type="InterPro" id="IPR007867">
    <property type="entry name" value="GMC_OxRtase_C"/>
</dbReference>
<dbReference type="Proteomes" id="UP001320420">
    <property type="component" value="Unassembled WGS sequence"/>
</dbReference>
<feature type="binding site" evidence="2">
    <location>
        <begin position="56"/>
        <end position="59"/>
    </location>
    <ligand>
        <name>FAD</name>
        <dbReference type="ChEBI" id="CHEBI:57692"/>
    </ligand>
</feature>
<organism evidence="4 5">
    <name type="scientific">Diatrype stigma</name>
    <dbReference type="NCBI Taxonomy" id="117547"/>
    <lineage>
        <taxon>Eukaryota</taxon>
        <taxon>Fungi</taxon>
        <taxon>Dikarya</taxon>
        <taxon>Ascomycota</taxon>
        <taxon>Pezizomycotina</taxon>
        <taxon>Sordariomycetes</taxon>
        <taxon>Xylariomycetidae</taxon>
        <taxon>Xylariales</taxon>
        <taxon>Diatrypaceae</taxon>
        <taxon>Diatrype</taxon>
    </lineage>
</organism>
<name>A0AAN9UQG0_9PEZI</name>
<dbReference type="PROSITE" id="PS00624">
    <property type="entry name" value="GMC_OXRED_2"/>
    <property type="match status" value="1"/>
</dbReference>
<dbReference type="SUPFAM" id="SSF51905">
    <property type="entry name" value="FAD/NAD(P)-binding domain"/>
    <property type="match status" value="1"/>
</dbReference>
<sequence>MGLYTQLPDDIEEVDVIVTGGSKTALAYQSKREKQLGDRELIVPAGGVLGGGSSINMMVYSRGQRIDFDAWKTPGWFADDIVPYLKKFETYHAPSINGLHGSDGPIHVSRGGYNAPRAMNEFILVTEKMGWPETEDLQNLESVNAVQRAFRYVSPDGKRQDTAHGYLHPLLQDGKHPNLHVLVESQVLRVTFDGTRASGVTYRPNAAFQPTGANGPSRTVKARRRVVVACGALGTPPLLERSGVGDPEVLKKAGVSVVASVPGVGYQYEDHHLLLYSYKMDFSVEDTLDALAQGRLNIEELMKNNDKLLGWTGQDLTGKIRPTDADVAALGPEFQAAWDRDFKNSPTKPLMLLSIINGCPADPSTTPPGQYIGISTFSPYPYSRGHIHITSPELSDPLDFETGFFSDVHDIDLKKHIWAYKKQREIVRRMESYRGELSSCHPPFPANSEAACIDTDGPLSGDVRDIRYTAEDDEILAKWLRENVSSTWHSLGTCKMKPKEEMGVVDSSLNVYGVENLKIVDLSIVPSNVAANTGSTALAIGEKAADILIKELV</sequence>
<dbReference type="EMBL" id="JAKJXP020000029">
    <property type="protein sequence ID" value="KAK7753399.1"/>
    <property type="molecule type" value="Genomic_DNA"/>
</dbReference>
<keyword evidence="2" id="KW-0274">FAD</keyword>
<dbReference type="Gene3D" id="3.50.50.60">
    <property type="entry name" value="FAD/NAD(P)-binding domain"/>
    <property type="match status" value="1"/>
</dbReference>
<comment type="similarity">
    <text evidence="1">Belongs to the GMC oxidoreductase family.</text>
</comment>